<proteinExistence type="predicted"/>
<gene>
    <name evidence="1" type="ORF">LMG3441_02247</name>
</gene>
<dbReference type="EMBL" id="CADIJQ010000002">
    <property type="protein sequence ID" value="CAB3695147.1"/>
    <property type="molecule type" value="Genomic_DNA"/>
</dbReference>
<evidence type="ECO:0000313" key="1">
    <source>
        <dbReference type="EMBL" id="CAB3695147.1"/>
    </source>
</evidence>
<dbReference type="AlphaFoldDB" id="A0A6S6ZT00"/>
<dbReference type="Proteomes" id="UP000494269">
    <property type="component" value="Unassembled WGS sequence"/>
</dbReference>
<sequence length="94" mass="10487">MNTRFTTSDLIRRPAHTTLDNTPIHIGDIVYLQPANGPAIRATVIFNAPINGTTTYTTEVVPCGVTSQKAPGQRIRFRHEHVHRIESVRSNTTH</sequence>
<reference evidence="1 2" key="1">
    <citation type="submission" date="2020-04" db="EMBL/GenBank/DDBJ databases">
        <authorList>
            <person name="De Canck E."/>
        </authorList>
    </citation>
    <scope>NUCLEOTIDE SEQUENCE [LARGE SCALE GENOMIC DNA]</scope>
    <source>
        <strain evidence="1 2">LMG 3441</strain>
    </source>
</reference>
<name>A0A6S6ZT00_9BURK</name>
<dbReference type="RefSeq" id="WP_054423425.1">
    <property type="nucleotide sequence ID" value="NZ_CADIJQ010000002.1"/>
</dbReference>
<protein>
    <submittedName>
        <fullName evidence="1">Uncharacterized protein</fullName>
    </submittedName>
</protein>
<evidence type="ECO:0000313" key="2">
    <source>
        <dbReference type="Proteomes" id="UP000494269"/>
    </source>
</evidence>
<accession>A0A6S6ZT00</accession>
<keyword evidence="2" id="KW-1185">Reference proteome</keyword>
<organism evidence="1 2">
    <name type="scientific">Achromobacter kerstersii</name>
    <dbReference type="NCBI Taxonomy" id="1353890"/>
    <lineage>
        <taxon>Bacteria</taxon>
        <taxon>Pseudomonadati</taxon>
        <taxon>Pseudomonadota</taxon>
        <taxon>Betaproteobacteria</taxon>
        <taxon>Burkholderiales</taxon>
        <taxon>Alcaligenaceae</taxon>
        <taxon>Achromobacter</taxon>
    </lineage>
</organism>